<name>A0A136J256_9PEZI</name>
<protein>
    <submittedName>
        <fullName evidence="2">Uncharacterized protein</fullName>
    </submittedName>
</protein>
<dbReference type="STRING" id="196109.A0A136J256"/>
<evidence type="ECO:0000313" key="2">
    <source>
        <dbReference type="EMBL" id="KXJ91242.1"/>
    </source>
</evidence>
<organism evidence="2 3">
    <name type="scientific">Microdochium bolleyi</name>
    <dbReference type="NCBI Taxonomy" id="196109"/>
    <lineage>
        <taxon>Eukaryota</taxon>
        <taxon>Fungi</taxon>
        <taxon>Dikarya</taxon>
        <taxon>Ascomycota</taxon>
        <taxon>Pezizomycotina</taxon>
        <taxon>Sordariomycetes</taxon>
        <taxon>Xylariomycetidae</taxon>
        <taxon>Xylariales</taxon>
        <taxon>Microdochiaceae</taxon>
        <taxon>Microdochium</taxon>
    </lineage>
</organism>
<proteinExistence type="predicted"/>
<evidence type="ECO:0000256" key="1">
    <source>
        <dbReference type="SAM" id="MobiDB-lite"/>
    </source>
</evidence>
<dbReference type="Proteomes" id="UP000070501">
    <property type="component" value="Unassembled WGS sequence"/>
</dbReference>
<accession>A0A136J256</accession>
<dbReference type="PANTHER" id="PTHR21521:SF0">
    <property type="entry name" value="AMUN, ISOFORM A"/>
    <property type="match status" value="1"/>
</dbReference>
<dbReference type="PANTHER" id="PTHR21521">
    <property type="entry name" value="AMUN, ISOFORM A"/>
    <property type="match status" value="1"/>
</dbReference>
<reference evidence="3" key="1">
    <citation type="submission" date="2016-02" db="EMBL/GenBank/DDBJ databases">
        <title>Draft genome sequence of Microdochium bolleyi, a fungal endophyte of beachgrass.</title>
        <authorList>
            <consortium name="DOE Joint Genome Institute"/>
            <person name="David A.S."/>
            <person name="May G."/>
            <person name="Haridas S."/>
            <person name="Lim J."/>
            <person name="Wang M."/>
            <person name="Labutti K."/>
            <person name="Lipzen A."/>
            <person name="Barry K."/>
            <person name="Grigoriev I.V."/>
        </authorList>
    </citation>
    <scope>NUCLEOTIDE SEQUENCE [LARGE SCALE GENOMIC DNA]</scope>
    <source>
        <strain evidence="3">J235TASD1</strain>
    </source>
</reference>
<gene>
    <name evidence="2" type="ORF">Micbo1qcDRAFT_204512</name>
</gene>
<feature type="region of interest" description="Disordered" evidence="1">
    <location>
        <begin position="208"/>
        <end position="261"/>
    </location>
</feature>
<keyword evidence="3" id="KW-1185">Reference proteome</keyword>
<feature type="compositionally biased region" description="Basic and acidic residues" evidence="1">
    <location>
        <begin position="227"/>
        <end position="247"/>
    </location>
</feature>
<dbReference type="OrthoDB" id="8249012at2759"/>
<dbReference type="AlphaFoldDB" id="A0A136J256"/>
<dbReference type="InParanoid" id="A0A136J256"/>
<evidence type="ECO:0000313" key="3">
    <source>
        <dbReference type="Proteomes" id="UP000070501"/>
    </source>
</evidence>
<sequence length="261" mass="28765">MKGQMPTPDTISKESFKEYLGRYEEVARSLSDSKPPKPGAKTLLELDDFRYNEAVNAFSSPKPKRQMDHDDVKTRHGKFRPTLMNLVSSNDSAKVASTIKDAMAAYWKTKDAAAALTAISALKGIGPATAALLLSVHDPDDVIFFSDEAFWWLCCGGQKGPIKYNSKEYKQLSDAARELKDGIGASAMEIEKVAYVLFKGDNVDVEARSKKTAGGKVPESISKRPMTKPEPEEDTTRTKRKPTKEVEESSAGLRRSKRGKA</sequence>
<dbReference type="EMBL" id="KQ964250">
    <property type="protein sequence ID" value="KXJ91242.1"/>
    <property type="molecule type" value="Genomic_DNA"/>
</dbReference>